<dbReference type="Proteomes" id="UP000799324">
    <property type="component" value="Unassembled WGS sequence"/>
</dbReference>
<keyword evidence="1" id="KW-0732">Signal</keyword>
<evidence type="ECO:0008006" key="4">
    <source>
        <dbReference type="Google" id="ProtNLM"/>
    </source>
</evidence>
<dbReference type="EMBL" id="MU004790">
    <property type="protein sequence ID" value="KAF2647004.1"/>
    <property type="molecule type" value="Genomic_DNA"/>
</dbReference>
<evidence type="ECO:0000313" key="2">
    <source>
        <dbReference type="EMBL" id="KAF2647004.1"/>
    </source>
</evidence>
<keyword evidence="3" id="KW-1185">Reference proteome</keyword>
<dbReference type="AlphaFoldDB" id="A0A6A6SLF4"/>
<sequence length="177" mass="18689">MFVRCIPILLAFSFMSTAKAQYNSEFSGTGEVWVVKGNDISVDPATARVGCLTTTGAVVSSGQCGVFTRDGGAGFLAPFSSPAGTCSFLDTTATAGAESNPTIHALKCETGPREVGNEIWYSLGTDTDPPFIEYQNLDAVFEASKIPAAGEESDVFPANYGPTGNEVDVVFYWNKLS</sequence>
<proteinExistence type="predicted"/>
<feature type="chain" id="PRO_5025451733" description="Lytic polysaccharide monooxygenase" evidence="1">
    <location>
        <begin position="21"/>
        <end position="177"/>
    </location>
</feature>
<reference evidence="2" key="1">
    <citation type="journal article" date="2020" name="Stud. Mycol.">
        <title>101 Dothideomycetes genomes: a test case for predicting lifestyles and emergence of pathogens.</title>
        <authorList>
            <person name="Haridas S."/>
            <person name="Albert R."/>
            <person name="Binder M."/>
            <person name="Bloem J."/>
            <person name="Labutti K."/>
            <person name="Salamov A."/>
            <person name="Andreopoulos B."/>
            <person name="Baker S."/>
            <person name="Barry K."/>
            <person name="Bills G."/>
            <person name="Bluhm B."/>
            <person name="Cannon C."/>
            <person name="Castanera R."/>
            <person name="Culley D."/>
            <person name="Daum C."/>
            <person name="Ezra D."/>
            <person name="Gonzalez J."/>
            <person name="Henrissat B."/>
            <person name="Kuo A."/>
            <person name="Liang C."/>
            <person name="Lipzen A."/>
            <person name="Lutzoni F."/>
            <person name="Magnuson J."/>
            <person name="Mondo S."/>
            <person name="Nolan M."/>
            <person name="Ohm R."/>
            <person name="Pangilinan J."/>
            <person name="Park H.-J."/>
            <person name="Ramirez L."/>
            <person name="Alfaro M."/>
            <person name="Sun H."/>
            <person name="Tritt A."/>
            <person name="Yoshinaga Y."/>
            <person name="Zwiers L.-H."/>
            <person name="Turgeon B."/>
            <person name="Goodwin S."/>
            <person name="Spatafora J."/>
            <person name="Crous P."/>
            <person name="Grigoriev I."/>
        </authorList>
    </citation>
    <scope>NUCLEOTIDE SEQUENCE</scope>
    <source>
        <strain evidence="2">CBS 122681</strain>
    </source>
</reference>
<evidence type="ECO:0000313" key="3">
    <source>
        <dbReference type="Proteomes" id="UP000799324"/>
    </source>
</evidence>
<name>A0A6A6SLF4_9PLEO</name>
<protein>
    <recommendedName>
        <fullName evidence="4">Lytic polysaccharide monooxygenase</fullName>
    </recommendedName>
</protein>
<gene>
    <name evidence="2" type="ORF">K491DRAFT_723827</name>
</gene>
<evidence type="ECO:0000256" key="1">
    <source>
        <dbReference type="SAM" id="SignalP"/>
    </source>
</evidence>
<accession>A0A6A6SLF4</accession>
<dbReference type="OrthoDB" id="3775566at2759"/>
<feature type="signal peptide" evidence="1">
    <location>
        <begin position="1"/>
        <end position="20"/>
    </location>
</feature>
<organism evidence="2 3">
    <name type="scientific">Lophiostoma macrostomum CBS 122681</name>
    <dbReference type="NCBI Taxonomy" id="1314788"/>
    <lineage>
        <taxon>Eukaryota</taxon>
        <taxon>Fungi</taxon>
        <taxon>Dikarya</taxon>
        <taxon>Ascomycota</taxon>
        <taxon>Pezizomycotina</taxon>
        <taxon>Dothideomycetes</taxon>
        <taxon>Pleosporomycetidae</taxon>
        <taxon>Pleosporales</taxon>
        <taxon>Lophiostomataceae</taxon>
        <taxon>Lophiostoma</taxon>
    </lineage>
</organism>